<evidence type="ECO:0000256" key="4">
    <source>
        <dbReference type="ARBA" id="ARBA00022490"/>
    </source>
</evidence>
<keyword evidence="3" id="KW-0813">Transport</keyword>
<evidence type="ECO:0000259" key="12">
    <source>
        <dbReference type="Pfam" id="PF03416"/>
    </source>
</evidence>
<dbReference type="HOGENOM" id="CLU_021259_5_3_1"/>
<dbReference type="EMBL" id="LN736366">
    <property type="protein sequence ID" value="CEP63202.1"/>
    <property type="molecule type" value="Genomic_DNA"/>
</dbReference>
<comment type="function">
    <text evidence="11">Required for selective autophagic degradation of the nucleus (nucleophagy) as well as for mitophagy which contributes to regulate mitochondrial quantity and quality by eliminating the mitochondria to a basal level to fulfill cellular energy requirements and preventing excess ROS production.</text>
</comment>
<dbReference type="GO" id="GO:0005634">
    <property type="term" value="C:nucleus"/>
    <property type="evidence" value="ECO:0007669"/>
    <property type="project" value="UniProtKB-SubCell"/>
</dbReference>
<gene>
    <name evidence="13" type="ORF">LALA0_S07e04764g</name>
</gene>
<protein>
    <recommendedName>
        <fullName evidence="11">Cysteine protease</fullName>
        <ecNumber evidence="11">3.4.22.-</ecNumber>
    </recommendedName>
</protein>
<dbReference type="PANTHER" id="PTHR22624:SF49">
    <property type="entry name" value="CYSTEINE PROTEASE"/>
    <property type="match status" value="1"/>
</dbReference>
<dbReference type="InterPro" id="IPR005078">
    <property type="entry name" value="Peptidase_C54"/>
</dbReference>
<dbReference type="GeneID" id="34686698"/>
<organism evidence="13 14">
    <name type="scientific">Lachancea lanzarotensis</name>
    <dbReference type="NCBI Taxonomy" id="1245769"/>
    <lineage>
        <taxon>Eukaryota</taxon>
        <taxon>Fungi</taxon>
        <taxon>Dikarya</taxon>
        <taxon>Ascomycota</taxon>
        <taxon>Saccharomycotina</taxon>
        <taxon>Saccharomycetes</taxon>
        <taxon>Saccharomycetales</taxon>
        <taxon>Saccharomycetaceae</taxon>
        <taxon>Lachancea</taxon>
    </lineage>
</organism>
<evidence type="ECO:0000256" key="7">
    <source>
        <dbReference type="ARBA" id="ARBA00022807"/>
    </source>
</evidence>
<dbReference type="GO" id="GO:0032258">
    <property type="term" value="P:cytoplasm to vacuole targeting by the Cvt pathway"/>
    <property type="evidence" value="ECO:0007669"/>
    <property type="project" value="EnsemblFungi"/>
</dbReference>
<dbReference type="PANTHER" id="PTHR22624">
    <property type="entry name" value="CYSTEINE PROTEASE ATG4"/>
    <property type="match status" value="1"/>
</dbReference>
<keyword evidence="5 11" id="KW-0645">Protease</keyword>
<evidence type="ECO:0000256" key="2">
    <source>
        <dbReference type="ARBA" id="ARBA00010958"/>
    </source>
</evidence>
<keyword evidence="14" id="KW-1185">Reference proteome</keyword>
<dbReference type="GO" id="GO:0005829">
    <property type="term" value="C:cytosol"/>
    <property type="evidence" value="ECO:0007669"/>
    <property type="project" value="EnsemblFungi"/>
</dbReference>
<dbReference type="InterPro" id="IPR038765">
    <property type="entry name" value="Papain-like_cys_pep_sf"/>
</dbReference>
<comment type="similarity">
    <text evidence="2 11">Belongs to the peptidase C54 family.</text>
</comment>
<dbReference type="Proteomes" id="UP000054304">
    <property type="component" value="Unassembled WGS sequence"/>
</dbReference>
<accession>A0A0C7MZI3</accession>
<evidence type="ECO:0000256" key="9">
    <source>
        <dbReference type="ARBA" id="ARBA00023006"/>
    </source>
</evidence>
<keyword evidence="8" id="KW-0653">Protein transport</keyword>
<dbReference type="InterPro" id="IPR046792">
    <property type="entry name" value="Peptidase_C54_cat"/>
</dbReference>
<comment type="catalytic activity">
    <reaction evidence="10">
        <text>[protein]-C-terminal L-amino acid-glycyl-phosphatidylethanolamide + H2O = [protein]-C-terminal L-amino acid-glycine + a 1,2-diacyl-sn-glycero-3-phosphoethanolamine</text>
        <dbReference type="Rhea" id="RHEA:67548"/>
        <dbReference type="Rhea" id="RHEA-COMP:17323"/>
        <dbReference type="Rhea" id="RHEA-COMP:17324"/>
        <dbReference type="ChEBI" id="CHEBI:15377"/>
        <dbReference type="ChEBI" id="CHEBI:64612"/>
        <dbReference type="ChEBI" id="CHEBI:172940"/>
        <dbReference type="ChEBI" id="CHEBI:172941"/>
    </reaction>
    <physiologicalReaction direction="left-to-right" evidence="10">
        <dbReference type="Rhea" id="RHEA:67549"/>
    </physiologicalReaction>
</comment>
<evidence type="ECO:0000256" key="8">
    <source>
        <dbReference type="ARBA" id="ARBA00022927"/>
    </source>
</evidence>
<evidence type="ECO:0000256" key="10">
    <source>
        <dbReference type="ARBA" id="ARBA00029362"/>
    </source>
</evidence>
<evidence type="ECO:0000256" key="6">
    <source>
        <dbReference type="ARBA" id="ARBA00022801"/>
    </source>
</evidence>
<dbReference type="GO" id="GO:0035973">
    <property type="term" value="P:aggrephagy"/>
    <property type="evidence" value="ECO:0007669"/>
    <property type="project" value="TreeGrafter"/>
</dbReference>
<dbReference type="GO" id="GO:0034727">
    <property type="term" value="P:piecemeal microautophagy of the nucleus"/>
    <property type="evidence" value="ECO:0007669"/>
    <property type="project" value="EnsemblFungi"/>
</dbReference>
<sequence length="473" mass="52395">MEFFQRVSQQLFELDNTDTQHDLVILGKTFAAVDKSGSQQEHAPVTGVFGQIFAKDRGWNPQFLSCVQKLLHFTYRTKFEPIPKDPAGPSPMNFGTLFKDNPLNSIESAINHPDCFCSDIGWGCMIRTGQALLGNALQRLGDEANDGKDPDNAHSHGAKMIGWFEDRYSAPFSLHRFVKEGAKLSRKPPGEWFGPSATSRSIQSLVLGFPECGISKCVISTDSADVYDEDMEPIFTENCDAVVLLLLGVKLGLDKVNARYWDDIRQILASKQSVGIAGGRPSSSLYFFGYQDEYLFYLDPHTSQLDLASLDSPQEKFNSVHSQRFNKIHFSELDPSMLIGVLLQGRADWDTWKAGVSQSKIIHVLPSRPQNYFFEDDGVVSESEEENEQLGAQTSTLGGEYVDVVAPLDQPADSTARDDDFQDVQCKNQNILVVGDEDGTTPDTEVERVLVGEETVPLVMPPEIQKPAAASVL</sequence>
<keyword evidence="7" id="KW-0788">Thiol protease</keyword>
<dbReference type="SUPFAM" id="SSF54001">
    <property type="entry name" value="Cysteine proteinases"/>
    <property type="match status" value="1"/>
</dbReference>
<evidence type="ECO:0000313" key="14">
    <source>
        <dbReference type="Proteomes" id="UP000054304"/>
    </source>
</evidence>
<dbReference type="STRING" id="1245769.A0A0C7MZI3"/>
<evidence type="ECO:0000256" key="5">
    <source>
        <dbReference type="ARBA" id="ARBA00022670"/>
    </source>
</evidence>
<dbReference type="GO" id="GO:0005739">
    <property type="term" value="C:mitochondrion"/>
    <property type="evidence" value="ECO:0007669"/>
    <property type="project" value="EnsemblFungi"/>
</dbReference>
<dbReference type="EC" id="3.4.22.-" evidence="11"/>
<dbReference type="OrthoDB" id="2960936at2759"/>
<dbReference type="GO" id="GO:0016485">
    <property type="term" value="P:protein processing"/>
    <property type="evidence" value="ECO:0007669"/>
    <property type="project" value="TreeGrafter"/>
</dbReference>
<dbReference type="Pfam" id="PF03416">
    <property type="entry name" value="Peptidase_C54"/>
    <property type="match status" value="1"/>
</dbReference>
<dbReference type="GO" id="GO:0000423">
    <property type="term" value="P:mitophagy"/>
    <property type="evidence" value="ECO:0007669"/>
    <property type="project" value="TreeGrafter"/>
</dbReference>
<dbReference type="GO" id="GO:0006612">
    <property type="term" value="P:protein targeting to membrane"/>
    <property type="evidence" value="ECO:0007669"/>
    <property type="project" value="EnsemblFungi"/>
</dbReference>
<keyword evidence="6 11" id="KW-0378">Hydrolase</keyword>
<name>A0A0C7MZI3_9SACH</name>
<evidence type="ECO:0000256" key="11">
    <source>
        <dbReference type="RuleBase" id="RU363115"/>
    </source>
</evidence>
<dbReference type="GO" id="GO:0019786">
    <property type="term" value="F:protein-phosphatidylethanolamide deconjugating activity"/>
    <property type="evidence" value="ECO:0007669"/>
    <property type="project" value="EnsemblFungi"/>
</dbReference>
<reference evidence="13 14" key="1">
    <citation type="submission" date="2014-12" db="EMBL/GenBank/DDBJ databases">
        <authorList>
            <person name="Neuveglise Cecile"/>
        </authorList>
    </citation>
    <scope>NUCLEOTIDE SEQUENCE [LARGE SCALE GENOMIC DNA]</scope>
    <source>
        <strain evidence="13 14">CBS 12615</strain>
    </source>
</reference>
<dbReference type="AlphaFoldDB" id="A0A0C7MZI3"/>
<proteinExistence type="inferred from homology"/>
<keyword evidence="4 11" id="KW-0963">Cytoplasm</keyword>
<evidence type="ECO:0000256" key="1">
    <source>
        <dbReference type="ARBA" id="ARBA00004329"/>
    </source>
</evidence>
<dbReference type="GO" id="GO:0000045">
    <property type="term" value="P:autophagosome assembly"/>
    <property type="evidence" value="ECO:0007669"/>
    <property type="project" value="EnsemblFungi"/>
</dbReference>
<dbReference type="GO" id="GO:0000407">
    <property type="term" value="C:phagophore assembly site"/>
    <property type="evidence" value="ECO:0007669"/>
    <property type="project" value="UniProtKB-SubCell"/>
</dbReference>
<dbReference type="RefSeq" id="XP_022629423.1">
    <property type="nucleotide sequence ID" value="XM_022771525.1"/>
</dbReference>
<evidence type="ECO:0000313" key="13">
    <source>
        <dbReference type="EMBL" id="CEP63202.1"/>
    </source>
</evidence>
<keyword evidence="9" id="KW-0072">Autophagy</keyword>
<comment type="subcellular location">
    <subcellularLocation>
        <location evidence="11">Nucleus</location>
    </subcellularLocation>
    <subcellularLocation>
        <location evidence="11">Cytoplasm</location>
    </subcellularLocation>
    <subcellularLocation>
        <location evidence="1">Preautophagosomal structure</location>
    </subcellularLocation>
</comment>
<dbReference type="GO" id="GO:0004197">
    <property type="term" value="F:cysteine-type endopeptidase activity"/>
    <property type="evidence" value="ECO:0007669"/>
    <property type="project" value="EnsemblFungi"/>
</dbReference>
<feature type="domain" description="Peptidase C54 catalytic" evidence="12">
    <location>
        <begin position="62"/>
        <end position="353"/>
    </location>
</feature>
<evidence type="ECO:0000256" key="3">
    <source>
        <dbReference type="ARBA" id="ARBA00022448"/>
    </source>
</evidence>
<keyword evidence="11" id="KW-0539">Nucleus</keyword>